<dbReference type="GO" id="GO:0003700">
    <property type="term" value="F:DNA-binding transcription factor activity"/>
    <property type="evidence" value="ECO:0007669"/>
    <property type="project" value="InterPro"/>
</dbReference>
<protein>
    <submittedName>
        <fullName evidence="5">AraC-like DNA-binding protein</fullName>
    </submittedName>
</protein>
<sequence>MEQSAIARTRFSTEGQSSHEGWEGWRGVFAPLFDIREENPPDRFRAEIDVFDLDTLIVAKIAFDGVQQTGFRSRELIRRSGLDHYAIELCLENDGYHCEGDNGDAKFGTGSIAVLDLGQTNRLRSRNSTSITLTVPRATLDRCCPGIERLHAVRIGGGGPRLLADHMLSLYRNLPAMSEAEAGSIGDATIALVGACLAPSMERTEEARGLIDQTMLDRARRHIEARLDDPRLTPTAICIAVGTSRSNLYHLFRHWGGVARYVQERRLRRIHALLCAPGERRGISDLAYAHGFTSAAHFSRAFRNLFGYSARDVRDLARMRAIPRSRQAAASVEAWLNRLQSH</sequence>
<evidence type="ECO:0000259" key="4">
    <source>
        <dbReference type="PROSITE" id="PS01124"/>
    </source>
</evidence>
<evidence type="ECO:0000256" key="2">
    <source>
        <dbReference type="ARBA" id="ARBA00023125"/>
    </source>
</evidence>
<name>A0A7W9EQ81_9SPHN</name>
<dbReference type="GO" id="GO:0043565">
    <property type="term" value="F:sequence-specific DNA binding"/>
    <property type="evidence" value="ECO:0007669"/>
    <property type="project" value="InterPro"/>
</dbReference>
<evidence type="ECO:0000256" key="1">
    <source>
        <dbReference type="ARBA" id="ARBA00023015"/>
    </source>
</evidence>
<evidence type="ECO:0000313" key="5">
    <source>
        <dbReference type="EMBL" id="MBB5706214.1"/>
    </source>
</evidence>
<keyword evidence="6" id="KW-1185">Reference proteome</keyword>
<dbReference type="InterPro" id="IPR018060">
    <property type="entry name" value="HTH_AraC"/>
</dbReference>
<dbReference type="InterPro" id="IPR050204">
    <property type="entry name" value="AraC_XylS_family_regulators"/>
</dbReference>
<evidence type="ECO:0000313" key="6">
    <source>
        <dbReference type="Proteomes" id="UP000537161"/>
    </source>
</evidence>
<dbReference type="InterPro" id="IPR009057">
    <property type="entry name" value="Homeodomain-like_sf"/>
</dbReference>
<keyword evidence="1" id="KW-0805">Transcription regulation</keyword>
<keyword evidence="3" id="KW-0804">Transcription</keyword>
<organism evidence="5 6">
    <name type="scientific">Sphingopyxis panaciterrulae</name>
    <dbReference type="NCBI Taxonomy" id="462372"/>
    <lineage>
        <taxon>Bacteria</taxon>
        <taxon>Pseudomonadati</taxon>
        <taxon>Pseudomonadota</taxon>
        <taxon>Alphaproteobacteria</taxon>
        <taxon>Sphingomonadales</taxon>
        <taxon>Sphingomonadaceae</taxon>
        <taxon>Sphingopyxis</taxon>
    </lineage>
</organism>
<dbReference type="PROSITE" id="PS01124">
    <property type="entry name" value="HTH_ARAC_FAMILY_2"/>
    <property type="match status" value="1"/>
</dbReference>
<dbReference type="AlphaFoldDB" id="A0A7W9EQ81"/>
<gene>
    <name evidence="5" type="ORF">FHR21_001558</name>
</gene>
<dbReference type="Gene3D" id="1.10.10.60">
    <property type="entry name" value="Homeodomain-like"/>
    <property type="match status" value="1"/>
</dbReference>
<dbReference type="PANTHER" id="PTHR46796">
    <property type="entry name" value="HTH-TYPE TRANSCRIPTIONAL ACTIVATOR RHAS-RELATED"/>
    <property type="match status" value="1"/>
</dbReference>
<evidence type="ECO:0000256" key="3">
    <source>
        <dbReference type="ARBA" id="ARBA00023163"/>
    </source>
</evidence>
<dbReference type="PANTHER" id="PTHR46796:SF6">
    <property type="entry name" value="ARAC SUBFAMILY"/>
    <property type="match status" value="1"/>
</dbReference>
<accession>A0A7W9EQ81</accession>
<comment type="caution">
    <text evidence="5">The sequence shown here is derived from an EMBL/GenBank/DDBJ whole genome shotgun (WGS) entry which is preliminary data.</text>
</comment>
<dbReference type="RefSeq" id="WP_184096939.1">
    <property type="nucleotide sequence ID" value="NZ_JACIJH010000003.1"/>
</dbReference>
<dbReference type="SUPFAM" id="SSF46689">
    <property type="entry name" value="Homeodomain-like"/>
    <property type="match status" value="1"/>
</dbReference>
<dbReference type="InterPro" id="IPR018062">
    <property type="entry name" value="HTH_AraC-typ_CS"/>
</dbReference>
<dbReference type="EMBL" id="JACIJH010000003">
    <property type="protein sequence ID" value="MBB5706214.1"/>
    <property type="molecule type" value="Genomic_DNA"/>
</dbReference>
<proteinExistence type="predicted"/>
<dbReference type="PROSITE" id="PS00041">
    <property type="entry name" value="HTH_ARAC_FAMILY_1"/>
    <property type="match status" value="1"/>
</dbReference>
<dbReference type="SMART" id="SM00342">
    <property type="entry name" value="HTH_ARAC"/>
    <property type="match status" value="1"/>
</dbReference>
<keyword evidence="2 5" id="KW-0238">DNA-binding</keyword>
<dbReference type="Pfam" id="PF12833">
    <property type="entry name" value="HTH_18"/>
    <property type="match status" value="1"/>
</dbReference>
<reference evidence="5 6" key="1">
    <citation type="submission" date="2020-08" db="EMBL/GenBank/DDBJ databases">
        <title>Genomic Encyclopedia of Type Strains, Phase IV (KMG-IV): sequencing the most valuable type-strain genomes for metagenomic binning, comparative biology and taxonomic classification.</title>
        <authorList>
            <person name="Goeker M."/>
        </authorList>
    </citation>
    <scope>NUCLEOTIDE SEQUENCE [LARGE SCALE GENOMIC DNA]</scope>
    <source>
        <strain evidence="5 6">DSM 27163</strain>
    </source>
</reference>
<dbReference type="Proteomes" id="UP000537161">
    <property type="component" value="Unassembled WGS sequence"/>
</dbReference>
<feature type="domain" description="HTH araC/xylS-type" evidence="4">
    <location>
        <begin position="217"/>
        <end position="316"/>
    </location>
</feature>